<reference evidence="2 3" key="1">
    <citation type="journal article" date="2015" name="Nat. Commun.">
        <title>Outbred genome sequencing and CRISPR/Cas9 gene editing in butterflies.</title>
        <authorList>
            <person name="Li X."/>
            <person name="Fan D."/>
            <person name="Zhang W."/>
            <person name="Liu G."/>
            <person name="Zhang L."/>
            <person name="Zhao L."/>
            <person name="Fang X."/>
            <person name="Chen L."/>
            <person name="Dong Y."/>
            <person name="Chen Y."/>
            <person name="Ding Y."/>
            <person name="Zhao R."/>
            <person name="Feng M."/>
            <person name="Zhu Y."/>
            <person name="Feng Y."/>
            <person name="Jiang X."/>
            <person name="Zhu D."/>
            <person name="Xiang H."/>
            <person name="Feng X."/>
            <person name="Li S."/>
            <person name="Wang J."/>
            <person name="Zhang G."/>
            <person name="Kronforst M.R."/>
            <person name="Wang W."/>
        </authorList>
    </citation>
    <scope>NUCLEOTIDE SEQUENCE [LARGE SCALE GENOMIC DNA]</scope>
    <source>
        <strain evidence="2">Ya'a_city_454_Pm</strain>
        <tissue evidence="2">Whole body</tissue>
    </source>
</reference>
<dbReference type="Proteomes" id="UP000053240">
    <property type="component" value="Unassembled WGS sequence"/>
</dbReference>
<organism evidence="2 3">
    <name type="scientific">Papilio machaon</name>
    <name type="common">Old World swallowtail butterfly</name>
    <dbReference type="NCBI Taxonomy" id="76193"/>
    <lineage>
        <taxon>Eukaryota</taxon>
        <taxon>Metazoa</taxon>
        <taxon>Ecdysozoa</taxon>
        <taxon>Arthropoda</taxon>
        <taxon>Hexapoda</taxon>
        <taxon>Insecta</taxon>
        <taxon>Pterygota</taxon>
        <taxon>Neoptera</taxon>
        <taxon>Endopterygota</taxon>
        <taxon>Lepidoptera</taxon>
        <taxon>Glossata</taxon>
        <taxon>Ditrysia</taxon>
        <taxon>Papilionoidea</taxon>
        <taxon>Papilionidae</taxon>
        <taxon>Papilioninae</taxon>
        <taxon>Papilio</taxon>
    </lineage>
</organism>
<accession>A0A194QPG2</accession>
<feature type="region of interest" description="Disordered" evidence="1">
    <location>
        <begin position="25"/>
        <end position="79"/>
    </location>
</feature>
<proteinExistence type="predicted"/>
<dbReference type="EMBL" id="KQ461194">
    <property type="protein sequence ID" value="KPJ06865.1"/>
    <property type="molecule type" value="Genomic_DNA"/>
</dbReference>
<feature type="compositionally biased region" description="Basic and acidic residues" evidence="1">
    <location>
        <begin position="55"/>
        <end position="74"/>
    </location>
</feature>
<name>A0A194QPG2_PAPMA</name>
<evidence type="ECO:0000313" key="3">
    <source>
        <dbReference type="Proteomes" id="UP000053240"/>
    </source>
</evidence>
<keyword evidence="3" id="KW-1185">Reference proteome</keyword>
<protein>
    <submittedName>
        <fullName evidence="2">Uncharacterized protein</fullName>
    </submittedName>
</protein>
<sequence length="190" mass="22228">MSDGRDTPPPTGLRNRVSFFERVWRGSSRSSSQDVEPTANVEEIERRIEQRKRRPESPKIDVKLKQTRDSESPGKSDVTFPNVKLRHVEPVEETERVVRQVEEGDLTSGVRYVKFERVSLKRAVETRSEDRPDSPQHEWYTEYKNQALHTAPRKDYLRSKSEYDSHIAQIRGEIVNLALFKKVYKTVFLV</sequence>
<evidence type="ECO:0000313" key="2">
    <source>
        <dbReference type="EMBL" id="KPJ06865.1"/>
    </source>
</evidence>
<dbReference type="InParanoid" id="A0A194QPG2"/>
<dbReference type="AlphaFoldDB" id="A0A194QPG2"/>
<evidence type="ECO:0000256" key="1">
    <source>
        <dbReference type="SAM" id="MobiDB-lite"/>
    </source>
</evidence>
<gene>
    <name evidence="2" type="ORF">RR48_11364</name>
</gene>